<feature type="chain" id="PRO_5046812003" description="Secreted protein" evidence="1">
    <location>
        <begin position="25"/>
        <end position="109"/>
    </location>
</feature>
<gene>
    <name evidence="2" type="ORF">GCM10011376_22930</name>
</gene>
<comment type="caution">
    <text evidence="2">The sequence shown here is derived from an EMBL/GenBank/DDBJ whole genome shotgun (WGS) entry which is preliminary data.</text>
</comment>
<evidence type="ECO:0008006" key="4">
    <source>
        <dbReference type="Google" id="ProtNLM"/>
    </source>
</evidence>
<protein>
    <recommendedName>
        <fullName evidence="4">Secreted protein</fullName>
    </recommendedName>
</protein>
<dbReference type="Proteomes" id="UP000597341">
    <property type="component" value="Unassembled WGS sequence"/>
</dbReference>
<name>A0ABQ3HJ40_9ACTN</name>
<proteinExistence type="predicted"/>
<feature type="signal peptide" evidence="1">
    <location>
        <begin position="1"/>
        <end position="24"/>
    </location>
</feature>
<dbReference type="EMBL" id="BNAD01000005">
    <property type="protein sequence ID" value="GHE17683.1"/>
    <property type="molecule type" value="Genomic_DNA"/>
</dbReference>
<evidence type="ECO:0000256" key="1">
    <source>
        <dbReference type="SAM" id="SignalP"/>
    </source>
</evidence>
<keyword evidence="1" id="KW-0732">Signal</keyword>
<organism evidence="2 3">
    <name type="scientific">Nocardioides flavus</name>
    <name type="common">ex Wang et al. 2016</name>
    <dbReference type="NCBI Taxonomy" id="2058780"/>
    <lineage>
        <taxon>Bacteria</taxon>
        <taxon>Bacillati</taxon>
        <taxon>Actinomycetota</taxon>
        <taxon>Actinomycetes</taxon>
        <taxon>Propionibacteriales</taxon>
        <taxon>Nocardioidaceae</taxon>
        <taxon>Nocardioides</taxon>
    </lineage>
</organism>
<evidence type="ECO:0000313" key="2">
    <source>
        <dbReference type="EMBL" id="GHE17683.1"/>
    </source>
</evidence>
<keyword evidence="3" id="KW-1185">Reference proteome</keyword>
<accession>A0ABQ3HJ40</accession>
<evidence type="ECO:0000313" key="3">
    <source>
        <dbReference type="Proteomes" id="UP000597341"/>
    </source>
</evidence>
<sequence length="109" mass="11043">MNRWMSVPVVAAGLVLAVAGTASAGEVNGNGDEIPAPDRAASECVFSGLDTADSIEGNPPQFNDDALAVRGNQSPGGVDRYHGVQSYGIFVRAGLKDVVPSPGQACNGS</sequence>
<dbReference type="RefSeq" id="WP_191279610.1">
    <property type="nucleotide sequence ID" value="NZ_BNAD01000005.1"/>
</dbReference>
<reference evidence="3" key="1">
    <citation type="journal article" date="2019" name="Int. J. Syst. Evol. Microbiol.">
        <title>The Global Catalogue of Microorganisms (GCM) 10K type strain sequencing project: providing services to taxonomists for standard genome sequencing and annotation.</title>
        <authorList>
            <consortium name="The Broad Institute Genomics Platform"/>
            <consortium name="The Broad Institute Genome Sequencing Center for Infectious Disease"/>
            <person name="Wu L."/>
            <person name="Ma J."/>
        </authorList>
    </citation>
    <scope>NUCLEOTIDE SEQUENCE [LARGE SCALE GENOMIC DNA]</scope>
    <source>
        <strain evidence="3">CGMCC 1.12791</strain>
    </source>
</reference>